<reference evidence="2" key="2">
    <citation type="journal article" date="2014" name="ISME J.">
        <title>Microbial stratification in low pH oxic and suboxic macroscopic growths along an acid mine drainage.</title>
        <authorList>
            <person name="Mendez-Garcia C."/>
            <person name="Mesa V."/>
            <person name="Sprenger R.R."/>
            <person name="Richter M."/>
            <person name="Diez M.S."/>
            <person name="Solano J."/>
            <person name="Bargiela R."/>
            <person name="Golyshina O.V."/>
            <person name="Manteca A."/>
            <person name="Ramos J.L."/>
            <person name="Gallego J.R."/>
            <person name="Llorente I."/>
            <person name="Martins Dos Santos V.A."/>
            <person name="Jensen O.N."/>
            <person name="Pelaez A.I."/>
            <person name="Sanchez J."/>
            <person name="Ferrer M."/>
        </authorList>
    </citation>
    <scope>NUCLEOTIDE SEQUENCE</scope>
</reference>
<sequence>MEVIESYIGLDAHKRSVYGTVMKEDGGVDNQYGFANTEEEWIKFRDRYLSPENQVGLEISTSGKYVARMLVDMGFSVHVMNPSKFPQIYESVKKNDKEDSFKIADLLRTGEIQKKGEIYIPSPEINEMRSLVRYRKSMSEDITMLKNRVHAFLSGYGIVIESTDIFGRSGIRKITAESTKLPYSERI</sequence>
<dbReference type="GO" id="GO:0004803">
    <property type="term" value="F:transposase activity"/>
    <property type="evidence" value="ECO:0007669"/>
    <property type="project" value="InterPro"/>
</dbReference>
<evidence type="ECO:0000313" key="2">
    <source>
        <dbReference type="EMBL" id="EQD77799.1"/>
    </source>
</evidence>
<dbReference type="GO" id="GO:0003677">
    <property type="term" value="F:DNA binding"/>
    <property type="evidence" value="ECO:0007669"/>
    <property type="project" value="InterPro"/>
</dbReference>
<dbReference type="GO" id="GO:0006313">
    <property type="term" value="P:DNA transposition"/>
    <property type="evidence" value="ECO:0007669"/>
    <property type="project" value="InterPro"/>
</dbReference>
<dbReference type="Pfam" id="PF01548">
    <property type="entry name" value="DEDD_Tnp_IS110"/>
    <property type="match status" value="1"/>
</dbReference>
<feature type="non-terminal residue" evidence="2">
    <location>
        <position position="187"/>
    </location>
</feature>
<name>T1D8P5_9ZZZZ</name>
<dbReference type="PANTHER" id="PTHR33055:SF17">
    <property type="entry name" value="THIRD ORF IN TRANSPOSON ISC1491"/>
    <property type="match status" value="1"/>
</dbReference>
<accession>T1D8P5</accession>
<gene>
    <name evidence="2" type="ORF">B1A_02721</name>
</gene>
<reference evidence="2" key="1">
    <citation type="submission" date="2013-08" db="EMBL/GenBank/DDBJ databases">
        <authorList>
            <person name="Mendez C."/>
            <person name="Richter M."/>
            <person name="Ferrer M."/>
            <person name="Sanchez J."/>
        </authorList>
    </citation>
    <scope>NUCLEOTIDE SEQUENCE</scope>
</reference>
<dbReference type="AlphaFoldDB" id="T1D8P5"/>
<dbReference type="PANTHER" id="PTHR33055">
    <property type="entry name" value="TRANSPOSASE FOR INSERTION SEQUENCE ELEMENT IS1111A"/>
    <property type="match status" value="1"/>
</dbReference>
<feature type="domain" description="Transposase IS110-like N-terminal" evidence="1">
    <location>
        <begin position="8"/>
        <end position="156"/>
    </location>
</feature>
<dbReference type="EMBL" id="AUZX01002016">
    <property type="protein sequence ID" value="EQD77799.1"/>
    <property type="molecule type" value="Genomic_DNA"/>
</dbReference>
<evidence type="ECO:0000259" key="1">
    <source>
        <dbReference type="Pfam" id="PF01548"/>
    </source>
</evidence>
<protein>
    <submittedName>
        <fullName evidence="2">Transposase IS1111A/IS1328/IS1533</fullName>
    </submittedName>
</protein>
<comment type="caution">
    <text evidence="2">The sequence shown here is derived from an EMBL/GenBank/DDBJ whole genome shotgun (WGS) entry which is preliminary data.</text>
</comment>
<dbReference type="InterPro" id="IPR002525">
    <property type="entry name" value="Transp_IS110-like_N"/>
</dbReference>
<dbReference type="InterPro" id="IPR047650">
    <property type="entry name" value="Transpos_IS110"/>
</dbReference>
<proteinExistence type="predicted"/>
<organism evidence="2">
    <name type="scientific">mine drainage metagenome</name>
    <dbReference type="NCBI Taxonomy" id="410659"/>
    <lineage>
        <taxon>unclassified sequences</taxon>
        <taxon>metagenomes</taxon>
        <taxon>ecological metagenomes</taxon>
    </lineage>
</organism>